<sequence>MAPNQITSANITNKAMVMIASLVGIRFKGRLRARERDDATGR</sequence>
<dbReference type="EMBL" id="VITY01000015">
    <property type="protein sequence ID" value="TWB89963.1"/>
    <property type="molecule type" value="Genomic_DNA"/>
</dbReference>
<name>A0A560L3B7_9BRAD</name>
<dbReference type="Proteomes" id="UP000321304">
    <property type="component" value="Unassembled WGS sequence"/>
</dbReference>
<dbReference type="RefSeq" id="WP_283810865.1">
    <property type="nucleotide sequence ID" value="NZ_VITY01000015.1"/>
</dbReference>
<keyword evidence="2" id="KW-1185">Reference proteome</keyword>
<accession>A0A560L3B7</accession>
<reference evidence="1 2" key="1">
    <citation type="submission" date="2019-06" db="EMBL/GenBank/DDBJ databases">
        <title>Genomic Encyclopedia of Type Strains, Phase IV (KMG-V): Genome sequencing to study the core and pangenomes of soil and plant-associated prokaryotes.</title>
        <authorList>
            <person name="Whitman W."/>
        </authorList>
    </citation>
    <scope>NUCLEOTIDE SEQUENCE [LARGE SCALE GENOMIC DNA]</scope>
    <source>
        <strain evidence="1 2">BR 10355</strain>
    </source>
</reference>
<comment type="caution">
    <text evidence="1">The sequence shown here is derived from an EMBL/GenBank/DDBJ whole genome shotgun (WGS) entry which is preliminary data.</text>
</comment>
<protein>
    <submittedName>
        <fullName evidence="1">Uncharacterized protein</fullName>
    </submittedName>
</protein>
<organism evidence="1 2">
    <name type="scientific">Bradyrhizobium macuxiense</name>
    <dbReference type="NCBI Taxonomy" id="1755647"/>
    <lineage>
        <taxon>Bacteria</taxon>
        <taxon>Pseudomonadati</taxon>
        <taxon>Pseudomonadota</taxon>
        <taxon>Alphaproteobacteria</taxon>
        <taxon>Hyphomicrobiales</taxon>
        <taxon>Nitrobacteraceae</taxon>
        <taxon>Bradyrhizobium</taxon>
    </lineage>
</organism>
<dbReference type="AlphaFoldDB" id="A0A560L3B7"/>
<evidence type="ECO:0000313" key="2">
    <source>
        <dbReference type="Proteomes" id="UP000321304"/>
    </source>
</evidence>
<evidence type="ECO:0000313" key="1">
    <source>
        <dbReference type="EMBL" id="TWB89963.1"/>
    </source>
</evidence>
<gene>
    <name evidence="1" type="ORF">FBZ93_11579</name>
</gene>
<proteinExistence type="predicted"/>